<reference evidence="2 3" key="1">
    <citation type="journal article" date="2019" name="Emerg. Microbes Infect.">
        <title>Comprehensive subspecies identification of 175 nontuberculous mycobacteria species based on 7547 genomic profiles.</title>
        <authorList>
            <person name="Matsumoto Y."/>
            <person name="Kinjo T."/>
            <person name="Motooka D."/>
            <person name="Nabeya D."/>
            <person name="Jung N."/>
            <person name="Uechi K."/>
            <person name="Horii T."/>
            <person name="Iida T."/>
            <person name="Fujita J."/>
            <person name="Nakamura S."/>
        </authorList>
    </citation>
    <scope>NUCLEOTIDE SEQUENCE [LARGE SCALE GENOMIC DNA]</scope>
    <source>
        <strain evidence="2 3">JCM 18538</strain>
    </source>
</reference>
<geneLocation type="plasmid" evidence="3">
    <name>pjcm18538 dna</name>
</geneLocation>
<protein>
    <submittedName>
        <fullName evidence="2">Uncharacterized protein</fullName>
    </submittedName>
</protein>
<keyword evidence="1" id="KW-0472">Membrane</keyword>
<keyword evidence="3" id="KW-1185">Reference proteome</keyword>
<gene>
    <name evidence="2" type="ORF">MARA_46150</name>
</gene>
<organism evidence="2 3">
    <name type="scientific">Mycolicibacterium arabiense</name>
    <dbReference type="NCBI Taxonomy" id="1286181"/>
    <lineage>
        <taxon>Bacteria</taxon>
        <taxon>Bacillati</taxon>
        <taxon>Actinomycetota</taxon>
        <taxon>Actinomycetes</taxon>
        <taxon>Mycobacteriales</taxon>
        <taxon>Mycobacteriaceae</taxon>
        <taxon>Mycolicibacterium</taxon>
    </lineage>
</organism>
<keyword evidence="1" id="KW-0812">Transmembrane</keyword>
<dbReference type="EMBL" id="AP022593">
    <property type="protein sequence ID" value="BBY51147.1"/>
    <property type="molecule type" value="Genomic_DNA"/>
</dbReference>
<dbReference type="AlphaFoldDB" id="A0A7I7S2Y2"/>
<proteinExistence type="predicted"/>
<evidence type="ECO:0000313" key="2">
    <source>
        <dbReference type="EMBL" id="BBY51147.1"/>
    </source>
</evidence>
<feature type="transmembrane region" description="Helical" evidence="1">
    <location>
        <begin position="36"/>
        <end position="56"/>
    </location>
</feature>
<feature type="transmembrane region" description="Helical" evidence="1">
    <location>
        <begin position="6"/>
        <end position="24"/>
    </location>
</feature>
<evidence type="ECO:0000313" key="3">
    <source>
        <dbReference type="Proteomes" id="UP000467428"/>
    </source>
</evidence>
<dbReference type="Proteomes" id="UP000467428">
    <property type="component" value="Chromosome"/>
</dbReference>
<evidence type="ECO:0000256" key="1">
    <source>
        <dbReference type="SAM" id="Phobius"/>
    </source>
</evidence>
<name>A0A7I7S2Y2_9MYCO</name>
<keyword evidence="1" id="KW-1133">Transmembrane helix</keyword>
<accession>A0A7I7S2Y2</accession>
<sequence length="79" mass="8548">MISTLMFTYAVIALVSAVTVFVLSDRVSDDRRPAPHRAVLSLCAGAIWPVLLIGIAEFGSFAMYAKAHEHADDRATVLT</sequence>
<dbReference type="KEGG" id="marz:MARA_46150"/>